<keyword evidence="3" id="KW-1003">Cell membrane</keyword>
<reference evidence="8 9" key="1">
    <citation type="submission" date="2020-02" db="EMBL/GenBank/DDBJ databases">
        <authorList>
            <person name="Babadi Z.K."/>
            <person name="Risdian C."/>
            <person name="Ebrahimipour G.H."/>
            <person name="Wink J."/>
        </authorList>
    </citation>
    <scope>NUCLEOTIDE SEQUENCE [LARGE SCALE GENOMIC DNA]</scope>
    <source>
        <strain evidence="8 9">ZKHCc1 1396</strain>
    </source>
</reference>
<comment type="caution">
    <text evidence="8">The sequence shown here is derived from an EMBL/GenBank/DDBJ whole genome shotgun (WGS) entry which is preliminary data.</text>
</comment>
<dbReference type="InterPro" id="IPR007341">
    <property type="entry name" value="Transgly_assoc"/>
</dbReference>
<feature type="transmembrane region" description="Helical" evidence="7">
    <location>
        <begin position="31"/>
        <end position="51"/>
    </location>
</feature>
<comment type="subcellular location">
    <subcellularLocation>
        <location evidence="1">Cell membrane</location>
        <topology evidence="1">Multi-pass membrane protein</topology>
    </subcellularLocation>
</comment>
<keyword evidence="4 7" id="KW-0812">Transmembrane</keyword>
<sequence>MGLEAILLWAVIGLIAGWLASAVVGGGYGVVGDIVVGVVGAFLGGFIFRALGTSAPFGGIAGTIFVAFIGAVVLLLILRAIRSATVRRA</sequence>
<evidence type="ECO:0000256" key="3">
    <source>
        <dbReference type="ARBA" id="ARBA00022475"/>
    </source>
</evidence>
<evidence type="ECO:0000256" key="4">
    <source>
        <dbReference type="ARBA" id="ARBA00022692"/>
    </source>
</evidence>
<dbReference type="RefSeq" id="WP_193347572.1">
    <property type="nucleotide sequence ID" value="NZ_CBCSIP010000192.1"/>
</dbReference>
<dbReference type="Pfam" id="PF04226">
    <property type="entry name" value="Transgly_assoc"/>
    <property type="match status" value="1"/>
</dbReference>
<evidence type="ECO:0000256" key="1">
    <source>
        <dbReference type="ARBA" id="ARBA00004651"/>
    </source>
</evidence>
<evidence type="ECO:0000313" key="9">
    <source>
        <dbReference type="Proteomes" id="UP001516472"/>
    </source>
</evidence>
<accession>A0ABR9PJU3</accession>
<evidence type="ECO:0000256" key="5">
    <source>
        <dbReference type="ARBA" id="ARBA00022989"/>
    </source>
</evidence>
<dbReference type="PANTHER" id="PTHR33884:SF3">
    <property type="entry name" value="UPF0410 PROTEIN YMGE"/>
    <property type="match status" value="1"/>
</dbReference>
<comment type="similarity">
    <text evidence="2">Belongs to the UPF0410 family.</text>
</comment>
<keyword evidence="9" id="KW-1185">Reference proteome</keyword>
<organism evidence="8 9">
    <name type="scientific">Corallococcus soli</name>
    <dbReference type="NCBI Taxonomy" id="2710757"/>
    <lineage>
        <taxon>Bacteria</taxon>
        <taxon>Pseudomonadati</taxon>
        <taxon>Myxococcota</taxon>
        <taxon>Myxococcia</taxon>
        <taxon>Myxococcales</taxon>
        <taxon>Cystobacterineae</taxon>
        <taxon>Myxococcaceae</taxon>
        <taxon>Corallococcus</taxon>
    </lineage>
</organism>
<protein>
    <submittedName>
        <fullName evidence="8">GlsB/YeaQ/YmgE family stress response membrane protein</fullName>
    </submittedName>
</protein>
<feature type="transmembrane region" description="Helical" evidence="7">
    <location>
        <begin position="57"/>
        <end position="78"/>
    </location>
</feature>
<dbReference type="EMBL" id="JAAIYO010000002">
    <property type="protein sequence ID" value="MBE4748135.1"/>
    <property type="molecule type" value="Genomic_DNA"/>
</dbReference>
<keyword evidence="5 7" id="KW-1133">Transmembrane helix</keyword>
<evidence type="ECO:0000313" key="8">
    <source>
        <dbReference type="EMBL" id="MBE4748135.1"/>
    </source>
</evidence>
<evidence type="ECO:0000256" key="6">
    <source>
        <dbReference type="ARBA" id="ARBA00023136"/>
    </source>
</evidence>
<dbReference type="Proteomes" id="UP001516472">
    <property type="component" value="Unassembled WGS sequence"/>
</dbReference>
<feature type="transmembrane region" description="Helical" evidence="7">
    <location>
        <begin position="6"/>
        <end position="24"/>
    </location>
</feature>
<evidence type="ECO:0000256" key="7">
    <source>
        <dbReference type="SAM" id="Phobius"/>
    </source>
</evidence>
<proteinExistence type="inferred from homology"/>
<evidence type="ECO:0000256" key="2">
    <source>
        <dbReference type="ARBA" id="ARBA00011006"/>
    </source>
</evidence>
<keyword evidence="6 7" id="KW-0472">Membrane</keyword>
<dbReference type="PANTHER" id="PTHR33884">
    <property type="entry name" value="UPF0410 PROTEIN YMGE"/>
    <property type="match status" value="1"/>
</dbReference>
<name>A0ABR9PJU3_9BACT</name>
<gene>
    <name evidence="8" type="ORF">G4177_08065</name>
</gene>